<evidence type="ECO:0000313" key="1">
    <source>
        <dbReference type="EMBL" id="GGF10780.1"/>
    </source>
</evidence>
<dbReference type="InterPro" id="IPR011330">
    <property type="entry name" value="Glyco_hydro/deAcase_b/a-brl"/>
</dbReference>
<evidence type="ECO:0000313" key="2">
    <source>
        <dbReference type="Proteomes" id="UP000646365"/>
    </source>
</evidence>
<dbReference type="EMBL" id="BMJQ01000003">
    <property type="protein sequence ID" value="GGF10780.1"/>
    <property type="molecule type" value="Genomic_DNA"/>
</dbReference>
<organism evidence="1 2">
    <name type="scientific">Aliidongia dinghuensis</name>
    <dbReference type="NCBI Taxonomy" id="1867774"/>
    <lineage>
        <taxon>Bacteria</taxon>
        <taxon>Pseudomonadati</taxon>
        <taxon>Pseudomonadota</taxon>
        <taxon>Alphaproteobacteria</taxon>
        <taxon>Rhodospirillales</taxon>
        <taxon>Dongiaceae</taxon>
        <taxon>Aliidongia</taxon>
    </lineage>
</organism>
<dbReference type="Proteomes" id="UP000646365">
    <property type="component" value="Unassembled WGS sequence"/>
</dbReference>
<accession>A0A8J3E412</accession>
<dbReference type="AlphaFoldDB" id="A0A8J3E412"/>
<dbReference type="GO" id="GO:0005975">
    <property type="term" value="P:carbohydrate metabolic process"/>
    <property type="evidence" value="ECO:0007669"/>
    <property type="project" value="InterPro"/>
</dbReference>
<comment type="caution">
    <text evidence="1">The sequence shown here is derived from an EMBL/GenBank/DDBJ whole genome shotgun (WGS) entry which is preliminary data.</text>
</comment>
<dbReference type="SUPFAM" id="SSF88713">
    <property type="entry name" value="Glycoside hydrolase/deacetylase"/>
    <property type="match status" value="1"/>
</dbReference>
<gene>
    <name evidence="1" type="ORF">GCM10011611_15460</name>
</gene>
<sequence length="311" mass="34855">MLIDAEEDFAWLRPVRGEPYDLTCMRHLSDLQTILGAYGAVPTYLLTYPVLQDESIVASLSARVARGQCRVGVQQHPWVTPPLTEAPEIRNSFVTNLGPELEEAKLVELMRLFRHCFGTDPTVYRAGRYGLSPYTPALLEKYGFEVDTSMAPCTSFADEQGPDFSADDYNTFWFGSRRRVLEVPLCRSIVGWGGRTAAHLYRRLSAVPKQQIMPGLMARTRFAERITLSPEGNDVAAAERLTRSLLRRKEPVLALSLHSSSLSVGQNPYVQSRADLHAFYDRLSAIMDMLANRFRVRFVASPELPALLADG</sequence>
<evidence type="ECO:0008006" key="3">
    <source>
        <dbReference type="Google" id="ProtNLM"/>
    </source>
</evidence>
<proteinExistence type="predicted"/>
<reference evidence="1" key="2">
    <citation type="submission" date="2020-09" db="EMBL/GenBank/DDBJ databases">
        <authorList>
            <person name="Sun Q."/>
            <person name="Zhou Y."/>
        </authorList>
    </citation>
    <scope>NUCLEOTIDE SEQUENCE</scope>
    <source>
        <strain evidence="1">CGMCC 1.15725</strain>
    </source>
</reference>
<dbReference type="Gene3D" id="3.20.20.370">
    <property type="entry name" value="Glycoside hydrolase/deacetylase"/>
    <property type="match status" value="1"/>
</dbReference>
<keyword evidence="2" id="KW-1185">Reference proteome</keyword>
<name>A0A8J3E412_9PROT</name>
<protein>
    <recommendedName>
        <fullName evidence="3">WalW protein</fullName>
    </recommendedName>
</protein>
<reference evidence="1" key="1">
    <citation type="journal article" date="2014" name="Int. J. Syst. Evol. Microbiol.">
        <title>Complete genome sequence of Corynebacterium casei LMG S-19264T (=DSM 44701T), isolated from a smear-ripened cheese.</title>
        <authorList>
            <consortium name="US DOE Joint Genome Institute (JGI-PGF)"/>
            <person name="Walter F."/>
            <person name="Albersmeier A."/>
            <person name="Kalinowski J."/>
            <person name="Ruckert C."/>
        </authorList>
    </citation>
    <scope>NUCLEOTIDE SEQUENCE</scope>
    <source>
        <strain evidence="1">CGMCC 1.15725</strain>
    </source>
</reference>